<feature type="signal peptide" evidence="1">
    <location>
        <begin position="1"/>
        <end position="17"/>
    </location>
</feature>
<keyword evidence="1" id="KW-0732">Signal</keyword>
<evidence type="ECO:0000256" key="1">
    <source>
        <dbReference type="SAM" id="SignalP"/>
    </source>
</evidence>
<reference evidence="2 3" key="1">
    <citation type="journal article" date="2023" name="Nucleic Acids Res.">
        <title>The hologenome of Daphnia magna reveals possible DNA methylation and microbiome-mediated evolution of the host genome.</title>
        <authorList>
            <person name="Chaturvedi A."/>
            <person name="Li X."/>
            <person name="Dhandapani V."/>
            <person name="Marshall H."/>
            <person name="Kissane S."/>
            <person name="Cuenca-Cambronero M."/>
            <person name="Asole G."/>
            <person name="Calvet F."/>
            <person name="Ruiz-Romero M."/>
            <person name="Marangio P."/>
            <person name="Guigo R."/>
            <person name="Rago D."/>
            <person name="Mirbahai L."/>
            <person name="Eastwood N."/>
            <person name="Colbourne J.K."/>
            <person name="Zhou J."/>
            <person name="Mallon E."/>
            <person name="Orsini L."/>
        </authorList>
    </citation>
    <scope>NUCLEOTIDE SEQUENCE [LARGE SCALE GENOMIC DNA]</scope>
    <source>
        <strain evidence="2">LRV0_1</strain>
    </source>
</reference>
<organism evidence="2 3">
    <name type="scientific">Daphnia magna</name>
    <dbReference type="NCBI Taxonomy" id="35525"/>
    <lineage>
        <taxon>Eukaryota</taxon>
        <taxon>Metazoa</taxon>
        <taxon>Ecdysozoa</taxon>
        <taxon>Arthropoda</taxon>
        <taxon>Crustacea</taxon>
        <taxon>Branchiopoda</taxon>
        <taxon>Diplostraca</taxon>
        <taxon>Cladocera</taxon>
        <taxon>Anomopoda</taxon>
        <taxon>Daphniidae</taxon>
        <taxon>Daphnia</taxon>
    </lineage>
</organism>
<protein>
    <submittedName>
        <fullName evidence="2">Uncharacterized protein</fullName>
    </submittedName>
</protein>
<name>A0ABR0B2I8_9CRUS</name>
<sequence>MKNCILLVFGLLALATAAKLNYTGTLAAKDTKTKIDSFAINFALLFPQKEESHFSLLPNPTPLKPLNTTLLQPRSITPRKLTPAYYTEPPKYYQTEAPQYYTTKAPEYYTIKYSAPIYYTEAPKYYSAPSYYQTEAPKYYTTKAPEYYTTTYAAPSYYTEAPAYYTTYATPSYYTEPPKPARTEIILLYYMIHIVTSAEGSYLSIQSCIAMGGQSHSNASPFEL</sequence>
<evidence type="ECO:0000313" key="2">
    <source>
        <dbReference type="EMBL" id="KAK4035913.1"/>
    </source>
</evidence>
<dbReference type="EMBL" id="JAOYFB010000040">
    <property type="protein sequence ID" value="KAK4035913.1"/>
    <property type="molecule type" value="Genomic_DNA"/>
</dbReference>
<gene>
    <name evidence="2" type="ORF">OUZ56_027991</name>
</gene>
<evidence type="ECO:0000313" key="3">
    <source>
        <dbReference type="Proteomes" id="UP001234178"/>
    </source>
</evidence>
<dbReference type="PANTHER" id="PTHR23263:SF124">
    <property type="entry name" value="SMALL PROLINE-RICH PROTEIN 3"/>
    <property type="match status" value="1"/>
</dbReference>
<keyword evidence="3" id="KW-1185">Reference proteome</keyword>
<dbReference type="PANTHER" id="PTHR23263">
    <property type="entry name" value="SMALL PROLINE-RICH PROTEIN"/>
    <property type="match status" value="1"/>
</dbReference>
<dbReference type="Proteomes" id="UP001234178">
    <property type="component" value="Unassembled WGS sequence"/>
</dbReference>
<feature type="chain" id="PRO_5046654628" evidence="1">
    <location>
        <begin position="18"/>
        <end position="224"/>
    </location>
</feature>
<comment type="caution">
    <text evidence="2">The sequence shown here is derived from an EMBL/GenBank/DDBJ whole genome shotgun (WGS) entry which is preliminary data.</text>
</comment>
<accession>A0ABR0B2I8</accession>
<proteinExistence type="predicted"/>